<proteinExistence type="predicted"/>
<dbReference type="EMBL" id="JAERRI010000008">
    <property type="protein sequence ID" value="MBL1090944.1"/>
    <property type="molecule type" value="Genomic_DNA"/>
</dbReference>
<evidence type="ECO:0000256" key="1">
    <source>
        <dbReference type="SAM" id="MobiDB-lite"/>
    </source>
</evidence>
<accession>A0ABS1MT89</accession>
<comment type="caution">
    <text evidence="2">The sequence shown here is derived from an EMBL/GenBank/DDBJ whole genome shotgun (WGS) entry which is preliminary data.</text>
</comment>
<evidence type="ECO:0000313" key="3">
    <source>
        <dbReference type="Proteomes" id="UP000629371"/>
    </source>
</evidence>
<feature type="compositionally biased region" description="Polar residues" evidence="1">
    <location>
        <begin position="1"/>
        <end position="13"/>
    </location>
</feature>
<dbReference type="RefSeq" id="WP_201804881.1">
    <property type="nucleotide sequence ID" value="NZ_JAERRI010000008.1"/>
</dbReference>
<reference evidence="2 3" key="1">
    <citation type="submission" date="2021-01" db="EMBL/GenBank/DDBJ databases">
        <title>WGS of actinomycetes isolated from Thailand.</title>
        <authorList>
            <person name="Thawai C."/>
        </authorList>
    </citation>
    <scope>NUCLEOTIDE SEQUENCE [LARGE SCALE GENOMIC DNA]</scope>
    <source>
        <strain evidence="2 3">CH9-7</strain>
    </source>
</reference>
<dbReference type="InterPro" id="IPR049735">
    <property type="entry name" value="NovE/LmbU-like"/>
</dbReference>
<protein>
    <submittedName>
        <fullName evidence="2">LmbU family transcriptional regulator</fullName>
    </submittedName>
</protein>
<feature type="region of interest" description="Disordered" evidence="1">
    <location>
        <begin position="1"/>
        <end position="28"/>
    </location>
</feature>
<organism evidence="2 3">
    <name type="scientific">Streptomyces siderophoricus</name>
    <dbReference type="NCBI Taxonomy" id="2802281"/>
    <lineage>
        <taxon>Bacteria</taxon>
        <taxon>Bacillati</taxon>
        <taxon>Actinomycetota</taxon>
        <taxon>Actinomycetes</taxon>
        <taxon>Kitasatosporales</taxon>
        <taxon>Streptomycetaceae</taxon>
        <taxon>Streptomyces</taxon>
    </lineage>
</organism>
<dbReference type="Proteomes" id="UP000629371">
    <property type="component" value="Unassembled WGS sequence"/>
</dbReference>
<keyword evidence="3" id="KW-1185">Reference proteome</keyword>
<sequence length="227" mass="25995">MNVNSGAQLTGTGRISIPAASRQGQRRAAFADPRRGEVVTTRVGLRMPLDLDFADWERAGRQLAGVVDSSSWWLGDWLVYGKDNYADRYQRGIRAAGLKYQTLRNYAWVSRRFELNRRRAKLTFQHHAEVASLLFDQQERWLDRAEEMKWTTKQLRNAIRDAGKNGYGEDGSPAMTRRLAVPGSRVPWWRKAAEQSGIDFDRWVLVTLDRAAGQILEDEEKVSELNV</sequence>
<evidence type="ECO:0000313" key="2">
    <source>
        <dbReference type="EMBL" id="MBL1090944.1"/>
    </source>
</evidence>
<gene>
    <name evidence="2" type="ORF">JK360_16305</name>
</gene>
<name>A0ABS1MT89_9ACTN</name>
<dbReference type="NCBIfam" id="NF038070">
    <property type="entry name" value="LmbU_fam_TF"/>
    <property type="match status" value="1"/>
</dbReference>